<keyword evidence="1" id="KW-0472">Membrane</keyword>
<feature type="transmembrane region" description="Helical" evidence="1">
    <location>
        <begin position="35"/>
        <end position="56"/>
    </location>
</feature>
<evidence type="ECO:0000256" key="1">
    <source>
        <dbReference type="SAM" id="Phobius"/>
    </source>
</evidence>
<dbReference type="Proteomes" id="UP000832097">
    <property type="component" value="Chromosome"/>
</dbReference>
<organism evidence="2 3">
    <name type="scientific">Agromyces larvae</name>
    <dbReference type="NCBI Taxonomy" id="2929802"/>
    <lineage>
        <taxon>Bacteria</taxon>
        <taxon>Bacillati</taxon>
        <taxon>Actinomycetota</taxon>
        <taxon>Actinomycetes</taxon>
        <taxon>Micrococcales</taxon>
        <taxon>Microbacteriaceae</taxon>
        <taxon>Agromyces</taxon>
    </lineage>
</organism>
<proteinExistence type="predicted"/>
<reference evidence="2 3" key="1">
    <citation type="submission" date="2022-03" db="EMBL/GenBank/DDBJ databases">
        <title>Mucilaginibacter sp. isolated from the gut of Protaetia brevitarsis seulensis larvae.</title>
        <authorList>
            <person name="Won M."/>
            <person name="Kim S.-J."/>
            <person name="Kwon S.-W."/>
        </authorList>
    </citation>
    <scope>NUCLEOTIDE SEQUENCE [LARGE SCALE GENOMIC DNA]</scope>
    <source>
        <strain evidence="2 3">CFWR-12</strain>
    </source>
</reference>
<protein>
    <submittedName>
        <fullName evidence="2">Uncharacterized protein</fullName>
    </submittedName>
</protein>
<keyword evidence="1" id="KW-1133">Transmembrane helix</keyword>
<keyword evidence="3" id="KW-1185">Reference proteome</keyword>
<dbReference type="RefSeq" id="WP_243554067.1">
    <property type="nucleotide sequence ID" value="NZ_CP094528.1"/>
</dbReference>
<sequence>MNAFEPTARDYDELGRDLMARVGRVTRRARHIRRAVVIGAVGAISASVMGAAWVVLANPVMRETAAKCYEAADTTAPFITVVGGEATDGNGQPQPTSTDPVEMCAAAWRIGAIGLKSSAPPAGKPNHEVPDLVPCLQNDGVTAVFPARADNTSEELCSWLGLTVAPID</sequence>
<evidence type="ECO:0000313" key="2">
    <source>
        <dbReference type="EMBL" id="UOE43102.1"/>
    </source>
</evidence>
<name>A0ABY4BV59_9MICO</name>
<keyword evidence="1" id="KW-0812">Transmembrane</keyword>
<gene>
    <name evidence="2" type="ORF">MTO99_12995</name>
</gene>
<dbReference type="EMBL" id="CP094528">
    <property type="protein sequence ID" value="UOE43102.1"/>
    <property type="molecule type" value="Genomic_DNA"/>
</dbReference>
<evidence type="ECO:0000313" key="3">
    <source>
        <dbReference type="Proteomes" id="UP000832097"/>
    </source>
</evidence>
<accession>A0ABY4BV59</accession>